<proteinExistence type="predicted"/>
<protein>
    <submittedName>
        <fullName evidence="1">Uncharacterized protein</fullName>
    </submittedName>
</protein>
<name>A0A931BU27_9HYPH</name>
<dbReference type="Proteomes" id="UP000599312">
    <property type="component" value="Unassembled WGS sequence"/>
</dbReference>
<dbReference type="AlphaFoldDB" id="A0A931BU27"/>
<gene>
    <name evidence="1" type="ORF">I2H38_05505</name>
</gene>
<reference evidence="1" key="1">
    <citation type="submission" date="2020-11" db="EMBL/GenBank/DDBJ databases">
        <authorList>
            <person name="Kim M.K."/>
        </authorList>
    </citation>
    <scope>NUCLEOTIDE SEQUENCE</scope>
    <source>
        <strain evidence="1">BT350</strain>
    </source>
</reference>
<sequence length="79" mass="9024">MRHYFILFDRLPAVSARFFGASDGICGPYHSPAEKAKIFQEQRKEVTLMARLPDGNGRTPTLAVSFPYPFLINKFFRAD</sequence>
<organism evidence="1 2">
    <name type="scientific">Microvirga alba</name>
    <dbReference type="NCBI Taxonomy" id="2791025"/>
    <lineage>
        <taxon>Bacteria</taxon>
        <taxon>Pseudomonadati</taxon>
        <taxon>Pseudomonadota</taxon>
        <taxon>Alphaproteobacteria</taxon>
        <taxon>Hyphomicrobiales</taxon>
        <taxon>Methylobacteriaceae</taxon>
        <taxon>Microvirga</taxon>
    </lineage>
</organism>
<keyword evidence="2" id="KW-1185">Reference proteome</keyword>
<evidence type="ECO:0000313" key="1">
    <source>
        <dbReference type="EMBL" id="MBF9232832.1"/>
    </source>
</evidence>
<dbReference type="RefSeq" id="WP_196270824.1">
    <property type="nucleotide sequence ID" value="NZ_JADQDO010000002.1"/>
</dbReference>
<evidence type="ECO:0000313" key="2">
    <source>
        <dbReference type="Proteomes" id="UP000599312"/>
    </source>
</evidence>
<accession>A0A931BU27</accession>
<comment type="caution">
    <text evidence="1">The sequence shown here is derived from an EMBL/GenBank/DDBJ whole genome shotgun (WGS) entry which is preliminary data.</text>
</comment>
<dbReference type="EMBL" id="JADQDO010000002">
    <property type="protein sequence ID" value="MBF9232832.1"/>
    <property type="molecule type" value="Genomic_DNA"/>
</dbReference>